<evidence type="ECO:0000313" key="2">
    <source>
        <dbReference type="EMBL" id="JAD80875.1"/>
    </source>
</evidence>
<feature type="region of interest" description="Disordered" evidence="1">
    <location>
        <begin position="92"/>
        <end position="113"/>
    </location>
</feature>
<evidence type="ECO:0000256" key="1">
    <source>
        <dbReference type="SAM" id="MobiDB-lite"/>
    </source>
</evidence>
<protein>
    <submittedName>
        <fullName evidence="2">Uncharacterized protein</fullName>
    </submittedName>
</protein>
<feature type="compositionally biased region" description="Gly residues" evidence="1">
    <location>
        <begin position="92"/>
        <end position="103"/>
    </location>
</feature>
<accession>A0A0A9D5E8</accession>
<organism evidence="2">
    <name type="scientific">Arundo donax</name>
    <name type="common">Giant reed</name>
    <name type="synonym">Donax arundinaceus</name>
    <dbReference type="NCBI Taxonomy" id="35708"/>
    <lineage>
        <taxon>Eukaryota</taxon>
        <taxon>Viridiplantae</taxon>
        <taxon>Streptophyta</taxon>
        <taxon>Embryophyta</taxon>
        <taxon>Tracheophyta</taxon>
        <taxon>Spermatophyta</taxon>
        <taxon>Magnoliopsida</taxon>
        <taxon>Liliopsida</taxon>
        <taxon>Poales</taxon>
        <taxon>Poaceae</taxon>
        <taxon>PACMAD clade</taxon>
        <taxon>Arundinoideae</taxon>
        <taxon>Arundineae</taxon>
        <taxon>Arundo</taxon>
    </lineage>
</organism>
<sequence>MRCQPPTDRNFRPETSSSGEAHVLPAQSRGTGPRRGRLAERCGEGGAGRSDRRLRAVGTAGVQGLWGLDGPRRAAAVDGLRTAPEWCFPVIGGGEDQSTGQGGSDRSCCNGDV</sequence>
<reference evidence="2" key="1">
    <citation type="submission" date="2014-09" db="EMBL/GenBank/DDBJ databases">
        <authorList>
            <person name="Magalhaes I.L.F."/>
            <person name="Oliveira U."/>
            <person name="Santos F.R."/>
            <person name="Vidigal T.H.D.A."/>
            <person name="Brescovit A.D."/>
            <person name="Santos A.J."/>
        </authorList>
    </citation>
    <scope>NUCLEOTIDE SEQUENCE</scope>
    <source>
        <tissue evidence="2">Shoot tissue taken approximately 20 cm above the soil surface</tissue>
    </source>
</reference>
<dbReference type="AlphaFoldDB" id="A0A0A9D5E8"/>
<name>A0A0A9D5E8_ARUDO</name>
<dbReference type="EMBL" id="GBRH01217020">
    <property type="protein sequence ID" value="JAD80875.1"/>
    <property type="molecule type" value="Transcribed_RNA"/>
</dbReference>
<feature type="region of interest" description="Disordered" evidence="1">
    <location>
        <begin position="1"/>
        <end position="51"/>
    </location>
</feature>
<feature type="compositionally biased region" description="Basic and acidic residues" evidence="1">
    <location>
        <begin position="37"/>
        <end position="51"/>
    </location>
</feature>
<proteinExistence type="predicted"/>
<reference evidence="2" key="2">
    <citation type="journal article" date="2015" name="Data Brief">
        <title>Shoot transcriptome of the giant reed, Arundo donax.</title>
        <authorList>
            <person name="Barrero R.A."/>
            <person name="Guerrero F.D."/>
            <person name="Moolhuijzen P."/>
            <person name="Goolsby J.A."/>
            <person name="Tidwell J."/>
            <person name="Bellgard S.E."/>
            <person name="Bellgard M.I."/>
        </authorList>
    </citation>
    <scope>NUCLEOTIDE SEQUENCE</scope>
    <source>
        <tissue evidence="2">Shoot tissue taken approximately 20 cm above the soil surface</tissue>
    </source>
</reference>